<evidence type="ECO:0000259" key="8">
    <source>
        <dbReference type="Pfam" id="PF00924"/>
    </source>
</evidence>
<dbReference type="Gene3D" id="2.30.30.60">
    <property type="match status" value="1"/>
</dbReference>
<dbReference type="PANTHER" id="PTHR30221:SF1">
    <property type="entry name" value="SMALL-CONDUCTANCE MECHANOSENSITIVE CHANNEL"/>
    <property type="match status" value="1"/>
</dbReference>
<dbReference type="InterPro" id="IPR049142">
    <property type="entry name" value="MS_channel_1st"/>
</dbReference>
<protein>
    <recommendedName>
        <fullName evidence="7">Small-conductance mechanosensitive channel</fullName>
    </recommendedName>
</protein>
<comment type="subunit">
    <text evidence="7">Homoheptamer.</text>
</comment>
<comment type="caution">
    <text evidence="11">The sequence shown here is derived from an EMBL/GenBank/DDBJ whole genome shotgun (WGS) entry which is preliminary data.</text>
</comment>
<gene>
    <name evidence="11" type="ORF">VCB98_11325</name>
</gene>
<dbReference type="Proteomes" id="UP001302316">
    <property type="component" value="Unassembled WGS sequence"/>
</dbReference>
<dbReference type="InterPro" id="IPR010920">
    <property type="entry name" value="LSM_dom_sf"/>
</dbReference>
<comment type="function">
    <text evidence="7">Mechanosensitive channel that participates in the regulation of osmotic pressure changes within the cell, opening in response to stretch forces in the membrane lipid bilayer, without the need for other proteins. Contributes to normal resistance to hypoosmotic shock. Forms an ion channel of 1.0 nanosiemens conductance with a slight preference for anions.</text>
</comment>
<organism evidence="11 12">
    <name type="scientific">Natronospira elongata</name>
    <dbReference type="NCBI Taxonomy" id="3110268"/>
    <lineage>
        <taxon>Bacteria</taxon>
        <taxon>Pseudomonadati</taxon>
        <taxon>Pseudomonadota</taxon>
        <taxon>Gammaproteobacteria</taxon>
        <taxon>Natronospirales</taxon>
        <taxon>Natronospiraceae</taxon>
        <taxon>Natronospira</taxon>
    </lineage>
</organism>
<feature type="domain" description="Mechanosensitive ion channel MscS C-terminal" evidence="9">
    <location>
        <begin position="179"/>
        <end position="261"/>
    </location>
</feature>
<dbReference type="InterPro" id="IPR049278">
    <property type="entry name" value="MS_channel_C"/>
</dbReference>
<dbReference type="PANTHER" id="PTHR30221">
    <property type="entry name" value="SMALL-CONDUCTANCE MECHANOSENSITIVE CHANNEL"/>
    <property type="match status" value="1"/>
</dbReference>
<evidence type="ECO:0000256" key="5">
    <source>
        <dbReference type="ARBA" id="ARBA00022989"/>
    </source>
</evidence>
<keyword evidence="7" id="KW-0407">Ion channel</keyword>
<keyword evidence="5 7" id="KW-1133">Transmembrane helix</keyword>
<evidence type="ECO:0000256" key="7">
    <source>
        <dbReference type="RuleBase" id="RU369025"/>
    </source>
</evidence>
<dbReference type="Gene3D" id="3.30.70.100">
    <property type="match status" value="1"/>
</dbReference>
<dbReference type="Pfam" id="PF21082">
    <property type="entry name" value="MS_channel_3rd"/>
    <property type="match status" value="1"/>
</dbReference>
<dbReference type="Gene3D" id="1.10.287.1260">
    <property type="match status" value="1"/>
</dbReference>
<evidence type="ECO:0000313" key="11">
    <source>
        <dbReference type="EMBL" id="MEA5446410.1"/>
    </source>
</evidence>
<dbReference type="InterPro" id="IPR011014">
    <property type="entry name" value="MscS_channel_TM-2"/>
</dbReference>
<dbReference type="AlphaFoldDB" id="A0AAP6JG47"/>
<keyword evidence="7" id="KW-0406">Ion transport</keyword>
<keyword evidence="6 7" id="KW-0472">Membrane</keyword>
<dbReference type="GO" id="GO:0008381">
    <property type="term" value="F:mechanosensitive monoatomic ion channel activity"/>
    <property type="evidence" value="ECO:0007669"/>
    <property type="project" value="InterPro"/>
</dbReference>
<keyword evidence="12" id="KW-1185">Reference proteome</keyword>
<dbReference type="InterPro" id="IPR045275">
    <property type="entry name" value="MscS_archaea/bacteria_type"/>
</dbReference>
<accession>A0AAP6JG47</accession>
<dbReference type="EMBL" id="JAYGII010000031">
    <property type="protein sequence ID" value="MEA5446410.1"/>
    <property type="molecule type" value="Genomic_DNA"/>
</dbReference>
<name>A0AAP6JG47_9GAMM</name>
<evidence type="ECO:0000259" key="9">
    <source>
        <dbReference type="Pfam" id="PF21082"/>
    </source>
</evidence>
<dbReference type="InterPro" id="IPR011066">
    <property type="entry name" value="MscS_channel_C_sf"/>
</dbReference>
<dbReference type="InterPro" id="IPR008910">
    <property type="entry name" value="MSC_TM_helix"/>
</dbReference>
<dbReference type="Pfam" id="PF00924">
    <property type="entry name" value="MS_channel_2nd"/>
    <property type="match status" value="1"/>
</dbReference>
<comment type="caution">
    <text evidence="7">Lacks conserved residue(s) required for the propagation of feature annotation.</text>
</comment>
<feature type="transmembrane region" description="Helical" evidence="7">
    <location>
        <begin position="86"/>
        <end position="104"/>
    </location>
</feature>
<reference evidence="11 12" key="1">
    <citation type="submission" date="2023-12" db="EMBL/GenBank/DDBJ databases">
        <title>Whole-genome sequencing of halo(alkali)philic microorganisms from hypersaline lakes.</title>
        <authorList>
            <person name="Sorokin D.Y."/>
            <person name="Merkel A.Y."/>
            <person name="Messina E."/>
            <person name="Yakimov M."/>
        </authorList>
    </citation>
    <scope>NUCLEOTIDE SEQUENCE [LARGE SCALE GENOMIC DNA]</scope>
    <source>
        <strain evidence="11 12">AB-CW1</strain>
    </source>
</reference>
<comment type="subcellular location">
    <subcellularLocation>
        <location evidence="7">Cell inner membrane</location>
        <topology evidence="7">Multi-pass membrane protein</topology>
    </subcellularLocation>
    <subcellularLocation>
        <location evidence="1">Cell membrane</location>
        <topology evidence="1">Multi-pass membrane protein</topology>
    </subcellularLocation>
</comment>
<evidence type="ECO:0000256" key="1">
    <source>
        <dbReference type="ARBA" id="ARBA00004651"/>
    </source>
</evidence>
<feature type="transmembrane region" description="Helical" evidence="7">
    <location>
        <begin position="58"/>
        <end position="80"/>
    </location>
</feature>
<keyword evidence="7" id="KW-0813">Transport</keyword>
<evidence type="ECO:0000256" key="4">
    <source>
        <dbReference type="ARBA" id="ARBA00022692"/>
    </source>
</evidence>
<keyword evidence="4 7" id="KW-0812">Transmembrane</keyword>
<feature type="domain" description="Mechanosensitive ion channel transmembrane helices 2/3" evidence="10">
    <location>
        <begin position="69"/>
        <end position="105"/>
    </location>
</feature>
<keyword evidence="3" id="KW-1003">Cell membrane</keyword>
<evidence type="ECO:0000256" key="3">
    <source>
        <dbReference type="ARBA" id="ARBA00022475"/>
    </source>
</evidence>
<dbReference type="RefSeq" id="WP_346052623.1">
    <property type="nucleotide sequence ID" value="NZ_JAYGII010000031.1"/>
</dbReference>
<evidence type="ECO:0000256" key="6">
    <source>
        <dbReference type="ARBA" id="ARBA00023136"/>
    </source>
</evidence>
<evidence type="ECO:0000259" key="10">
    <source>
        <dbReference type="Pfam" id="PF21088"/>
    </source>
</evidence>
<dbReference type="SUPFAM" id="SSF82689">
    <property type="entry name" value="Mechanosensitive channel protein MscS (YggB), C-terminal domain"/>
    <property type="match status" value="1"/>
</dbReference>
<dbReference type="Pfam" id="PF05552">
    <property type="entry name" value="MS_channel_1st_1"/>
    <property type="match status" value="1"/>
</dbReference>
<proteinExistence type="inferred from homology"/>
<dbReference type="Pfam" id="PF21088">
    <property type="entry name" value="MS_channel_1st"/>
    <property type="match status" value="1"/>
</dbReference>
<dbReference type="GO" id="GO:0005886">
    <property type="term" value="C:plasma membrane"/>
    <property type="evidence" value="ECO:0007669"/>
    <property type="project" value="UniProtKB-SubCell"/>
</dbReference>
<evidence type="ECO:0000313" key="12">
    <source>
        <dbReference type="Proteomes" id="UP001302316"/>
    </source>
</evidence>
<dbReference type="SUPFAM" id="SSF82861">
    <property type="entry name" value="Mechanosensitive channel protein MscS (YggB), transmembrane region"/>
    <property type="match status" value="1"/>
</dbReference>
<evidence type="ECO:0000256" key="2">
    <source>
        <dbReference type="ARBA" id="ARBA00008017"/>
    </source>
</evidence>
<feature type="domain" description="Mechanosensitive ion channel MscS" evidence="8">
    <location>
        <begin position="106"/>
        <end position="172"/>
    </location>
</feature>
<dbReference type="InterPro" id="IPR006685">
    <property type="entry name" value="MscS_channel_2nd"/>
</dbReference>
<dbReference type="SUPFAM" id="SSF50182">
    <property type="entry name" value="Sm-like ribonucleoproteins"/>
    <property type="match status" value="1"/>
</dbReference>
<comment type="similarity">
    <text evidence="2 7">Belongs to the MscS (TC 1.A.23) family.</text>
</comment>
<feature type="transmembrane region" description="Helical" evidence="7">
    <location>
        <begin position="20"/>
        <end position="38"/>
    </location>
</feature>
<sequence length="277" mass="30634">MDDIVDVISRPDLIELLLAWTGRIAVALLIFIVGRWIARIMGRQLEKALTRAHMDPTLAQFGGTIAGAVITVIALIAALTHLGVQVTSLVAILGAATLAIGLAMRDSLSNFAAGAMLMGYRPFKSGDFVEAGGQMGVVETVGIFHTKIRTTTNQEIIIPNSRIYGDVITNYSARDRRRIDVTVGISYDDDITEAKRIIHEVISADSRLHQDPPPIIWVGEMADSSIDLWVKVWTDLDPFWDARSDLLENIKKQFDERGITIPYPQRDVHLYEEKPGS</sequence>
<dbReference type="InterPro" id="IPR023408">
    <property type="entry name" value="MscS_beta-dom_sf"/>
</dbReference>
<keyword evidence="7" id="KW-0997">Cell inner membrane</keyword>